<sequence>MIRGSAESGTSGASGSTGRPVDRPVPSDPTAIASFALGGRPARPVWGVKLGGLVRPEGDSS</sequence>
<name>A0ABS2LIU7_9CELL</name>
<feature type="compositionally biased region" description="Low complexity" evidence="1">
    <location>
        <begin position="1"/>
        <end position="18"/>
    </location>
</feature>
<evidence type="ECO:0000256" key="1">
    <source>
        <dbReference type="SAM" id="MobiDB-lite"/>
    </source>
</evidence>
<evidence type="ECO:0000313" key="3">
    <source>
        <dbReference type="Proteomes" id="UP000698059"/>
    </source>
</evidence>
<comment type="caution">
    <text evidence="2">The sequence shown here is derived from an EMBL/GenBank/DDBJ whole genome shotgun (WGS) entry which is preliminary data.</text>
</comment>
<evidence type="ECO:0000313" key="2">
    <source>
        <dbReference type="EMBL" id="MBM7480356.1"/>
    </source>
</evidence>
<organism evidence="2 3">
    <name type="scientific">Oerskovia jenensis</name>
    <dbReference type="NCBI Taxonomy" id="162169"/>
    <lineage>
        <taxon>Bacteria</taxon>
        <taxon>Bacillati</taxon>
        <taxon>Actinomycetota</taxon>
        <taxon>Actinomycetes</taxon>
        <taxon>Micrococcales</taxon>
        <taxon>Cellulomonadaceae</taxon>
        <taxon>Oerskovia</taxon>
    </lineage>
</organism>
<protein>
    <submittedName>
        <fullName evidence="2">Uncharacterized protein</fullName>
    </submittedName>
</protein>
<dbReference type="RefSeq" id="WP_239525243.1">
    <property type="nucleotide sequence ID" value="NZ_BAAAVF010000003.1"/>
</dbReference>
<proteinExistence type="predicted"/>
<feature type="region of interest" description="Disordered" evidence="1">
    <location>
        <begin position="1"/>
        <end position="36"/>
    </location>
</feature>
<dbReference type="EMBL" id="JAFBBO010000001">
    <property type="protein sequence ID" value="MBM7480356.1"/>
    <property type="molecule type" value="Genomic_DNA"/>
</dbReference>
<accession>A0ABS2LIU7</accession>
<reference evidence="2 3" key="1">
    <citation type="submission" date="2021-01" db="EMBL/GenBank/DDBJ databases">
        <title>Sequencing the genomes of 1000 actinobacteria strains.</title>
        <authorList>
            <person name="Klenk H.-P."/>
        </authorList>
    </citation>
    <scope>NUCLEOTIDE SEQUENCE [LARGE SCALE GENOMIC DNA]</scope>
    <source>
        <strain evidence="2 3">DSM 46000</strain>
    </source>
</reference>
<keyword evidence="3" id="KW-1185">Reference proteome</keyword>
<gene>
    <name evidence="2" type="ORF">JOD49_003276</name>
</gene>
<dbReference type="Proteomes" id="UP000698059">
    <property type="component" value="Unassembled WGS sequence"/>
</dbReference>